<evidence type="ECO:0000313" key="3">
    <source>
        <dbReference type="Proteomes" id="UP000259914"/>
    </source>
</evidence>
<name>A0A345MED3_9CAUD</name>
<evidence type="ECO:0000313" key="2">
    <source>
        <dbReference type="EMBL" id="AXH68914.1"/>
    </source>
</evidence>
<dbReference type="EMBL" id="MH590589">
    <property type="protein sequence ID" value="AXH68914.1"/>
    <property type="molecule type" value="Genomic_DNA"/>
</dbReference>
<reference evidence="2 3" key="1">
    <citation type="submission" date="2018-07" db="EMBL/GenBank/DDBJ databases">
        <authorList>
            <person name="Dixon J."/>
            <person name="Knudsen H.R."/>
            <person name="Rock W."/>
            <person name="Scott A.N."/>
            <person name="Walsdorf S.L."/>
            <person name="Layton S.R."/>
            <person name="Nayek S."/>
            <person name="Kim T."/>
            <person name="Hughes L.E."/>
            <person name="Garlena R.A."/>
            <person name="Russell D.A."/>
            <person name="Pope W.H."/>
            <person name="Jacobs-Sera D."/>
            <person name="Hatfull G.F."/>
        </authorList>
    </citation>
    <scope>NUCLEOTIDE SEQUENCE [LARGE SCALE GENOMIC DNA]</scope>
</reference>
<accession>A0A345MED3</accession>
<sequence length="51" mass="5795">MNVWVVTEGNFTCCNWYVGGVFSTEEKANAYISTSTYQYSEVDEAVIDEED</sequence>
<gene>
    <name evidence="2" type="primary">235</name>
    <name evidence="2" type="ORF">SEA_SPARKLEGODDESS_235</name>
</gene>
<evidence type="ECO:0000259" key="1">
    <source>
        <dbReference type="Pfam" id="PF24024"/>
    </source>
</evidence>
<dbReference type="Pfam" id="PF24024">
    <property type="entry name" value="DUF7336"/>
    <property type="match status" value="1"/>
</dbReference>
<protein>
    <recommendedName>
        <fullName evidence="1">DUF7336 domain-containing protein</fullName>
    </recommendedName>
</protein>
<proteinExistence type="predicted"/>
<organism evidence="2 3">
    <name type="scientific">Streptomyces phage SparkleGoddess</name>
    <dbReference type="NCBI Taxonomy" id="2283305"/>
    <lineage>
        <taxon>Viruses</taxon>
        <taxon>Duplodnaviria</taxon>
        <taxon>Heunggongvirae</taxon>
        <taxon>Uroviricota</taxon>
        <taxon>Caudoviricetes</taxon>
        <taxon>Stanwilliamsviridae</taxon>
        <taxon>Loccivirinae</taxon>
        <taxon>Gilsonvirus</taxon>
        <taxon>Gilsonvirus comrade</taxon>
    </lineage>
</organism>
<dbReference type="InterPro" id="IPR055760">
    <property type="entry name" value="DUF7336"/>
</dbReference>
<feature type="domain" description="DUF7336" evidence="1">
    <location>
        <begin position="1"/>
        <end position="51"/>
    </location>
</feature>
<dbReference type="Proteomes" id="UP000259914">
    <property type="component" value="Segment"/>
</dbReference>